<organism evidence="3 4">
    <name type="scientific">Nicotiana attenuata</name>
    <name type="common">Coyote tobacco</name>
    <dbReference type="NCBI Taxonomy" id="49451"/>
    <lineage>
        <taxon>Eukaryota</taxon>
        <taxon>Viridiplantae</taxon>
        <taxon>Streptophyta</taxon>
        <taxon>Embryophyta</taxon>
        <taxon>Tracheophyta</taxon>
        <taxon>Spermatophyta</taxon>
        <taxon>Magnoliopsida</taxon>
        <taxon>eudicotyledons</taxon>
        <taxon>Gunneridae</taxon>
        <taxon>Pentapetalae</taxon>
        <taxon>asterids</taxon>
        <taxon>lamiids</taxon>
        <taxon>Solanales</taxon>
        <taxon>Solanaceae</taxon>
        <taxon>Nicotianoideae</taxon>
        <taxon>Nicotianeae</taxon>
        <taxon>Nicotiana</taxon>
    </lineage>
</organism>
<dbReference type="SUPFAM" id="SSF81383">
    <property type="entry name" value="F-box domain"/>
    <property type="match status" value="1"/>
</dbReference>
<dbReference type="PANTHER" id="PTHR31672:SF13">
    <property type="entry name" value="F-BOX PROTEIN CPR30-LIKE"/>
    <property type="match status" value="1"/>
</dbReference>
<sequence length="237" mass="27377">MSALDLERKAKRNKQIDSNSSSQQPNCPDSIAQTISYPMDRPTARRLPDEMVFRILSFLPEKPLGRFRCVCKLWNTLFIDPKFRALYCENYSSLLLMSYNQLMQIRHNFCSKAESSDGLILEQTVPSVSPSRCRIRCPLSLQSIEFPGPQKPSLCFAIEFLPSIRAVELVSVHEDENQVLGYEVLHIGPIENITPTTKYSWRALQVPNNNSNNQFRKRMRSMSLHYRLNRYLDRSAA</sequence>
<feature type="domain" description="F-box" evidence="2">
    <location>
        <begin position="41"/>
        <end position="86"/>
    </location>
</feature>
<dbReference type="InterPro" id="IPR036047">
    <property type="entry name" value="F-box-like_dom_sf"/>
</dbReference>
<proteinExistence type="predicted"/>
<protein>
    <recommendedName>
        <fullName evidence="2">F-box domain-containing protein</fullName>
    </recommendedName>
</protein>
<dbReference type="InterPro" id="IPR001810">
    <property type="entry name" value="F-box_dom"/>
</dbReference>
<dbReference type="KEGG" id="nau:109215568"/>
<evidence type="ECO:0000313" key="3">
    <source>
        <dbReference type="EMBL" id="OIT26236.1"/>
    </source>
</evidence>
<feature type="compositionally biased region" description="Polar residues" evidence="1">
    <location>
        <begin position="16"/>
        <end position="33"/>
    </location>
</feature>
<evidence type="ECO:0000313" key="4">
    <source>
        <dbReference type="Proteomes" id="UP000187609"/>
    </source>
</evidence>
<dbReference type="Gene3D" id="1.20.1280.50">
    <property type="match status" value="1"/>
</dbReference>
<dbReference type="InterPro" id="IPR050796">
    <property type="entry name" value="SCF_F-box_component"/>
</dbReference>
<evidence type="ECO:0000259" key="2">
    <source>
        <dbReference type="PROSITE" id="PS50181"/>
    </source>
</evidence>
<dbReference type="PANTHER" id="PTHR31672">
    <property type="entry name" value="BNACNNG10540D PROTEIN"/>
    <property type="match status" value="1"/>
</dbReference>
<comment type="caution">
    <text evidence="3">The sequence shown here is derived from an EMBL/GenBank/DDBJ whole genome shotgun (WGS) entry which is preliminary data.</text>
</comment>
<evidence type="ECO:0000256" key="1">
    <source>
        <dbReference type="SAM" id="MobiDB-lite"/>
    </source>
</evidence>
<keyword evidence="4" id="KW-1185">Reference proteome</keyword>
<dbReference type="Gramene" id="OIT26236">
    <property type="protein sequence ID" value="OIT26236"/>
    <property type="gene ID" value="A4A49_39438"/>
</dbReference>
<dbReference type="Pfam" id="PF00646">
    <property type="entry name" value="F-box"/>
    <property type="match status" value="1"/>
</dbReference>
<reference evidence="3" key="1">
    <citation type="submission" date="2016-11" db="EMBL/GenBank/DDBJ databases">
        <title>The genome of Nicotiana attenuata.</title>
        <authorList>
            <person name="Xu S."/>
            <person name="Brockmoeller T."/>
            <person name="Gaquerel E."/>
            <person name="Navarro A."/>
            <person name="Kuhl H."/>
            <person name="Gase K."/>
            <person name="Ling Z."/>
            <person name="Zhou W."/>
            <person name="Kreitzer C."/>
            <person name="Stanke M."/>
            <person name="Tang H."/>
            <person name="Lyons E."/>
            <person name="Pandey P."/>
            <person name="Pandey S.P."/>
            <person name="Timmermann B."/>
            <person name="Baldwin I.T."/>
        </authorList>
    </citation>
    <scope>NUCLEOTIDE SEQUENCE [LARGE SCALE GENOMIC DNA]</scope>
    <source>
        <strain evidence="3">UT</strain>
    </source>
</reference>
<dbReference type="STRING" id="49451.A0A1J6KC15"/>
<name>A0A1J6KC15_NICAT</name>
<dbReference type="AlphaFoldDB" id="A0A1J6KC15"/>
<dbReference type="OrthoDB" id="1245528at2759"/>
<feature type="region of interest" description="Disordered" evidence="1">
    <location>
        <begin position="1"/>
        <end position="33"/>
    </location>
</feature>
<dbReference type="EMBL" id="MJEQ01002910">
    <property type="protein sequence ID" value="OIT26236.1"/>
    <property type="molecule type" value="Genomic_DNA"/>
</dbReference>
<dbReference type="Proteomes" id="UP000187609">
    <property type="component" value="Unassembled WGS sequence"/>
</dbReference>
<dbReference type="PROSITE" id="PS50181">
    <property type="entry name" value="FBOX"/>
    <property type="match status" value="1"/>
</dbReference>
<accession>A0A1J6KC15</accession>
<gene>
    <name evidence="3" type="ORF">A4A49_39438</name>
</gene>
<dbReference type="SMART" id="SM00256">
    <property type="entry name" value="FBOX"/>
    <property type="match status" value="1"/>
</dbReference>